<dbReference type="GO" id="GO:0032259">
    <property type="term" value="P:methylation"/>
    <property type="evidence" value="ECO:0007669"/>
    <property type="project" value="UniProtKB-KW"/>
</dbReference>
<dbReference type="PANTHER" id="PTHR10867:SF17">
    <property type="entry name" value="NICOTINAMIDE N-METHYLTRANSFERASE"/>
    <property type="match status" value="1"/>
</dbReference>
<organism evidence="4 5">
    <name type="scientific">Winogradskya consettensis</name>
    <dbReference type="NCBI Taxonomy" id="113560"/>
    <lineage>
        <taxon>Bacteria</taxon>
        <taxon>Bacillati</taxon>
        <taxon>Actinomycetota</taxon>
        <taxon>Actinomycetes</taxon>
        <taxon>Micromonosporales</taxon>
        <taxon>Micromonosporaceae</taxon>
        <taxon>Winogradskya</taxon>
    </lineage>
</organism>
<comment type="caution">
    <text evidence="4">The sequence shown here is derived from an EMBL/GenBank/DDBJ whole genome shotgun (WGS) entry which is preliminary data.</text>
</comment>
<protein>
    <recommendedName>
        <fullName evidence="6">Methyltransferase</fullName>
    </recommendedName>
</protein>
<dbReference type="Proteomes" id="UP000680865">
    <property type="component" value="Unassembled WGS sequence"/>
</dbReference>
<dbReference type="Gene3D" id="3.40.50.150">
    <property type="entry name" value="Vaccinia Virus protein VP39"/>
    <property type="match status" value="1"/>
</dbReference>
<evidence type="ECO:0000256" key="3">
    <source>
        <dbReference type="ARBA" id="ARBA00022691"/>
    </source>
</evidence>
<evidence type="ECO:0000313" key="4">
    <source>
        <dbReference type="EMBL" id="GIM77712.1"/>
    </source>
</evidence>
<keyword evidence="5" id="KW-1185">Reference proteome</keyword>
<dbReference type="InterPro" id="IPR029063">
    <property type="entry name" value="SAM-dependent_MTases_sf"/>
</dbReference>
<name>A0A919VVV6_9ACTN</name>
<dbReference type="NCBIfam" id="NF040568">
    <property type="entry name" value="SCO2525_fam"/>
    <property type="match status" value="1"/>
</dbReference>
<dbReference type="Pfam" id="PF01234">
    <property type="entry name" value="NNMT_PNMT_TEMT"/>
    <property type="match status" value="1"/>
</dbReference>
<dbReference type="SUPFAM" id="SSF53335">
    <property type="entry name" value="S-adenosyl-L-methionine-dependent methyltransferases"/>
    <property type="match status" value="1"/>
</dbReference>
<gene>
    <name evidence="4" type="ORF">Aco04nite_56750</name>
</gene>
<proteinExistence type="predicted"/>
<keyword evidence="2" id="KW-0808">Transferase</keyword>
<dbReference type="EMBL" id="BOQP01000031">
    <property type="protein sequence ID" value="GIM77712.1"/>
    <property type="molecule type" value="Genomic_DNA"/>
</dbReference>
<dbReference type="GO" id="GO:0008168">
    <property type="term" value="F:methyltransferase activity"/>
    <property type="evidence" value="ECO:0007669"/>
    <property type="project" value="UniProtKB-KW"/>
</dbReference>
<reference evidence="4" key="1">
    <citation type="submission" date="2021-03" db="EMBL/GenBank/DDBJ databases">
        <title>Whole genome shotgun sequence of Actinoplanes consettensis NBRC 14913.</title>
        <authorList>
            <person name="Komaki H."/>
            <person name="Tamura T."/>
        </authorList>
    </citation>
    <scope>NUCLEOTIDE SEQUENCE</scope>
    <source>
        <strain evidence="4">NBRC 14913</strain>
    </source>
</reference>
<evidence type="ECO:0000256" key="1">
    <source>
        <dbReference type="ARBA" id="ARBA00022603"/>
    </source>
</evidence>
<sequence length="263" mass="29455">MGNPAGAAQAESAAGPRLNEDVDWDLFDSAAYFAHNYSTLRPDDGEIIRIVADFFEQQKQQWPDTWRPKAIDVGAGANLYPALTMLPFTGEITLYERASSNRAWLTEQMEQEDGPSPTWKQFWAEMIRGRSAYQTINDPLNLLTRRARVVKGSVYGLQPEQYDIGTMFFVAESITTRDDEFERATRMFVNSLRAHAPFAAAFMKNSSGYRVGENTFPACSVDENDILRALSGVARDVTINPVESNDLRDGYGGMIVVTGRKKM</sequence>
<dbReference type="PANTHER" id="PTHR10867">
    <property type="entry name" value="NNMT/PNMT/TEMT FAMILY MEMBER"/>
    <property type="match status" value="1"/>
</dbReference>
<dbReference type="InterPro" id="IPR000940">
    <property type="entry name" value="NNMT_TEMT_trans"/>
</dbReference>
<keyword evidence="3" id="KW-0949">S-adenosyl-L-methionine</keyword>
<evidence type="ECO:0008006" key="6">
    <source>
        <dbReference type="Google" id="ProtNLM"/>
    </source>
</evidence>
<dbReference type="AlphaFoldDB" id="A0A919VVV6"/>
<dbReference type="PROSITE" id="PS51681">
    <property type="entry name" value="SAM_MT_NNMT_PNMT_TEMT"/>
    <property type="match status" value="1"/>
</dbReference>
<evidence type="ECO:0000256" key="2">
    <source>
        <dbReference type="ARBA" id="ARBA00022679"/>
    </source>
</evidence>
<evidence type="ECO:0000313" key="5">
    <source>
        <dbReference type="Proteomes" id="UP000680865"/>
    </source>
</evidence>
<keyword evidence="1" id="KW-0489">Methyltransferase</keyword>
<accession>A0A919VVV6</accession>